<evidence type="ECO:0000313" key="1">
    <source>
        <dbReference type="EMBL" id="ORY48090.1"/>
    </source>
</evidence>
<protein>
    <recommendedName>
        <fullName evidence="3">Sfi1 spindle body domain-containing protein</fullName>
    </recommendedName>
</protein>
<keyword evidence="2" id="KW-1185">Reference proteome</keyword>
<dbReference type="Proteomes" id="UP000193642">
    <property type="component" value="Unassembled WGS sequence"/>
</dbReference>
<proteinExistence type="predicted"/>
<name>A0A1Y2CM52_9FUNG</name>
<dbReference type="EMBL" id="MCGO01000012">
    <property type="protein sequence ID" value="ORY48090.1"/>
    <property type="molecule type" value="Genomic_DNA"/>
</dbReference>
<reference evidence="1 2" key="1">
    <citation type="submission" date="2016-07" db="EMBL/GenBank/DDBJ databases">
        <title>Pervasive Adenine N6-methylation of Active Genes in Fungi.</title>
        <authorList>
            <consortium name="DOE Joint Genome Institute"/>
            <person name="Mondo S.J."/>
            <person name="Dannebaum R.O."/>
            <person name="Kuo R.C."/>
            <person name="Labutti K."/>
            <person name="Haridas S."/>
            <person name="Kuo A."/>
            <person name="Salamov A."/>
            <person name="Ahrendt S.R."/>
            <person name="Lipzen A."/>
            <person name="Sullivan W."/>
            <person name="Andreopoulos W.B."/>
            <person name="Clum A."/>
            <person name="Lindquist E."/>
            <person name="Daum C."/>
            <person name="Ramamoorthy G.K."/>
            <person name="Gryganskyi A."/>
            <person name="Culley D."/>
            <person name="Magnuson J.K."/>
            <person name="James T.Y."/>
            <person name="O'Malley M.A."/>
            <person name="Stajich J.E."/>
            <person name="Spatafora J.W."/>
            <person name="Visel A."/>
            <person name="Grigoriev I.V."/>
        </authorList>
    </citation>
    <scope>NUCLEOTIDE SEQUENCE [LARGE SCALE GENOMIC DNA]</scope>
    <source>
        <strain evidence="1 2">JEL800</strain>
    </source>
</reference>
<organism evidence="1 2">
    <name type="scientific">Rhizoclosmatium globosum</name>
    <dbReference type="NCBI Taxonomy" id="329046"/>
    <lineage>
        <taxon>Eukaryota</taxon>
        <taxon>Fungi</taxon>
        <taxon>Fungi incertae sedis</taxon>
        <taxon>Chytridiomycota</taxon>
        <taxon>Chytridiomycota incertae sedis</taxon>
        <taxon>Chytridiomycetes</taxon>
        <taxon>Chytridiales</taxon>
        <taxon>Chytriomycetaceae</taxon>
        <taxon>Rhizoclosmatium</taxon>
    </lineage>
</organism>
<sequence>MKLEASDFSTHHQLCRNFAKWKAATQKTRTDRNNQQLAELHHMRQLKKQILTRLNTVNGWIKLADSKRRKNLLGVFLSKWRYRTTGSLSRKEGAYLEPGKVHHETKLKQQVFYAWINFVTIEKAEREKEKQATTFHANRLLQFTFEVFHKKYRLRRLQIEMQILATRHHAFTVTYKSFERG</sequence>
<evidence type="ECO:0000313" key="2">
    <source>
        <dbReference type="Proteomes" id="UP000193642"/>
    </source>
</evidence>
<accession>A0A1Y2CM52</accession>
<dbReference type="AlphaFoldDB" id="A0A1Y2CM52"/>
<dbReference type="OrthoDB" id="10290810at2759"/>
<evidence type="ECO:0008006" key="3">
    <source>
        <dbReference type="Google" id="ProtNLM"/>
    </source>
</evidence>
<gene>
    <name evidence="1" type="ORF">BCR33DRAFT_58309</name>
</gene>
<comment type="caution">
    <text evidence="1">The sequence shown here is derived from an EMBL/GenBank/DDBJ whole genome shotgun (WGS) entry which is preliminary data.</text>
</comment>